<comment type="caution">
    <text evidence="3">The sequence shown here is derived from an EMBL/GenBank/DDBJ whole genome shotgun (WGS) entry which is preliminary data.</text>
</comment>
<proteinExistence type="predicted"/>
<dbReference type="Proteomes" id="UP001165679">
    <property type="component" value="Unassembled WGS sequence"/>
</dbReference>
<dbReference type="Gene3D" id="2.60.260.20">
    <property type="entry name" value="Urease metallochaperone UreE, N-terminal domain"/>
    <property type="match status" value="2"/>
</dbReference>
<name>A0AA42CHJ3_9PROT</name>
<dbReference type="Pfam" id="PF01556">
    <property type="entry name" value="DnaJ_C"/>
    <property type="match status" value="1"/>
</dbReference>
<evidence type="ECO:0000313" key="4">
    <source>
        <dbReference type="Proteomes" id="UP001165679"/>
    </source>
</evidence>
<dbReference type="RefSeq" id="WP_264716256.1">
    <property type="nucleotide sequence ID" value="NZ_JAPDNT010000035.1"/>
</dbReference>
<dbReference type="PANTHER" id="PTHR43096:SF52">
    <property type="entry name" value="DNAJ HOMOLOG 1, MITOCHONDRIAL-RELATED"/>
    <property type="match status" value="1"/>
</dbReference>
<dbReference type="InterPro" id="IPR001623">
    <property type="entry name" value="DnaJ_domain"/>
</dbReference>
<dbReference type="GO" id="GO:0005737">
    <property type="term" value="C:cytoplasm"/>
    <property type="evidence" value="ECO:0007669"/>
    <property type="project" value="TreeGrafter"/>
</dbReference>
<reference evidence="3" key="1">
    <citation type="submission" date="2022-09" db="EMBL/GenBank/DDBJ databases">
        <title>Rhodovastum sp. nov. RN2-1 isolated from soil in Seongnam, South Korea.</title>
        <authorList>
            <person name="Le N.T."/>
        </authorList>
    </citation>
    <scope>NUCLEOTIDE SEQUENCE</scope>
    <source>
        <strain evidence="3">RN2-1</strain>
    </source>
</reference>
<accession>A0AA42CHJ3</accession>
<dbReference type="PROSITE" id="PS00636">
    <property type="entry name" value="DNAJ_1"/>
    <property type="match status" value="1"/>
</dbReference>
<keyword evidence="1" id="KW-0143">Chaperone</keyword>
<dbReference type="PROSITE" id="PS50076">
    <property type="entry name" value="DNAJ_2"/>
    <property type="match status" value="1"/>
</dbReference>
<dbReference type="CDD" id="cd10747">
    <property type="entry name" value="DnaJ_C"/>
    <property type="match status" value="1"/>
</dbReference>
<dbReference type="PRINTS" id="PR00625">
    <property type="entry name" value="JDOMAIN"/>
</dbReference>
<keyword evidence="4" id="KW-1185">Reference proteome</keyword>
<evidence type="ECO:0000256" key="1">
    <source>
        <dbReference type="ARBA" id="ARBA00023186"/>
    </source>
</evidence>
<feature type="domain" description="J" evidence="2">
    <location>
        <begin position="3"/>
        <end position="68"/>
    </location>
</feature>
<reference evidence="3" key="2">
    <citation type="submission" date="2022-10" db="EMBL/GenBank/DDBJ databases">
        <authorList>
            <person name="Trinh H.N."/>
        </authorList>
    </citation>
    <scope>NUCLEOTIDE SEQUENCE</scope>
    <source>
        <strain evidence="3">RN2-1</strain>
    </source>
</reference>
<dbReference type="GO" id="GO:0042026">
    <property type="term" value="P:protein refolding"/>
    <property type="evidence" value="ECO:0007669"/>
    <property type="project" value="TreeGrafter"/>
</dbReference>
<dbReference type="InterPro" id="IPR008971">
    <property type="entry name" value="HSP40/DnaJ_pept-bd"/>
</dbReference>
<dbReference type="SMART" id="SM00271">
    <property type="entry name" value="DnaJ"/>
    <property type="match status" value="1"/>
</dbReference>
<dbReference type="GO" id="GO:0051082">
    <property type="term" value="F:unfolded protein binding"/>
    <property type="evidence" value="ECO:0007669"/>
    <property type="project" value="InterPro"/>
</dbReference>
<dbReference type="InterPro" id="IPR002939">
    <property type="entry name" value="DnaJ_C"/>
</dbReference>
<dbReference type="CDD" id="cd06257">
    <property type="entry name" value="DnaJ"/>
    <property type="match status" value="1"/>
</dbReference>
<organism evidence="3 4">
    <name type="scientific">Limobrevibacterium gyesilva</name>
    <dbReference type="NCBI Taxonomy" id="2991712"/>
    <lineage>
        <taxon>Bacteria</taxon>
        <taxon>Pseudomonadati</taxon>
        <taxon>Pseudomonadota</taxon>
        <taxon>Alphaproteobacteria</taxon>
        <taxon>Acetobacterales</taxon>
        <taxon>Acetobacteraceae</taxon>
        <taxon>Limobrevibacterium</taxon>
    </lineage>
</organism>
<dbReference type="AlphaFoldDB" id="A0AA42CHJ3"/>
<protein>
    <submittedName>
        <fullName evidence="3">J domain-containing protein</fullName>
    </submittedName>
</protein>
<dbReference type="Pfam" id="PF00226">
    <property type="entry name" value="DnaJ"/>
    <property type="match status" value="1"/>
</dbReference>
<dbReference type="SUPFAM" id="SSF49493">
    <property type="entry name" value="HSP40/DnaJ peptide-binding domain"/>
    <property type="match status" value="2"/>
</dbReference>
<sequence length="295" mass="32111">MKDPYETLGVDRTASEAAIRSAYRKLAKRHHPDLNPGKPEAADAFKDIANAYALLSDADKRARFDRGEIDASGAEVAPERPFYRDFNDAARHARYGAGPEFDPDDLESLFGHAFRDQFSRGSAMRGADAHYTLTVDFLDAANGAVRRLTLPDGRTLDVTIPAGHRDGQVLRLKGQGMPGIGGGPPGDALIAVAVRPHKLFRRDGNDIVLELPVTLQEAVLGAKVEVPTIKGPVSLRIPAKSTTGKRLMLRGRGIVGGHQYVDLKVMTPTQDEPELAAFLEGWKPRHRFNPRGGLP</sequence>
<dbReference type="SUPFAM" id="SSF46565">
    <property type="entry name" value="Chaperone J-domain"/>
    <property type="match status" value="1"/>
</dbReference>
<evidence type="ECO:0000313" key="3">
    <source>
        <dbReference type="EMBL" id="MCW3477316.1"/>
    </source>
</evidence>
<dbReference type="EMBL" id="JAPDNT010000035">
    <property type="protein sequence ID" value="MCW3477316.1"/>
    <property type="molecule type" value="Genomic_DNA"/>
</dbReference>
<dbReference type="PANTHER" id="PTHR43096">
    <property type="entry name" value="DNAJ HOMOLOG 1, MITOCHONDRIAL-RELATED"/>
    <property type="match status" value="1"/>
</dbReference>
<gene>
    <name evidence="3" type="ORF">OL599_22365</name>
</gene>
<evidence type="ECO:0000259" key="2">
    <source>
        <dbReference type="PROSITE" id="PS50076"/>
    </source>
</evidence>
<dbReference type="InterPro" id="IPR018253">
    <property type="entry name" value="DnaJ_domain_CS"/>
</dbReference>
<dbReference type="Gene3D" id="1.10.287.110">
    <property type="entry name" value="DnaJ domain"/>
    <property type="match status" value="1"/>
</dbReference>
<dbReference type="InterPro" id="IPR036869">
    <property type="entry name" value="J_dom_sf"/>
</dbReference>